<dbReference type="EMBL" id="CAJHJG010000406">
    <property type="protein sequence ID" value="CAD6902109.1"/>
    <property type="molecule type" value="Genomic_DNA"/>
</dbReference>
<evidence type="ECO:0000313" key="1">
    <source>
        <dbReference type="EMBL" id="CAD6902109.1"/>
    </source>
</evidence>
<organism evidence="1 2">
    <name type="scientific">Tilletia caries</name>
    <name type="common">wheat bunt fungus</name>
    <dbReference type="NCBI Taxonomy" id="13290"/>
    <lineage>
        <taxon>Eukaryota</taxon>
        <taxon>Fungi</taxon>
        <taxon>Dikarya</taxon>
        <taxon>Basidiomycota</taxon>
        <taxon>Ustilaginomycotina</taxon>
        <taxon>Exobasidiomycetes</taxon>
        <taxon>Tilletiales</taxon>
        <taxon>Tilletiaceae</taxon>
        <taxon>Tilletia</taxon>
    </lineage>
</organism>
<dbReference type="Gene3D" id="1.10.510.10">
    <property type="entry name" value="Transferase(Phosphotransferase) domain 1"/>
    <property type="match status" value="1"/>
</dbReference>
<accession>A0ABN7IIL1</accession>
<reference evidence="1" key="1">
    <citation type="submission" date="2020-10" db="EMBL/GenBank/DDBJ databases">
        <authorList>
            <person name="Sedaghatjoo S."/>
        </authorList>
    </citation>
    <scope>NUCLEOTIDE SEQUENCE</scope>
    <source>
        <strain evidence="1">AZH3</strain>
    </source>
</reference>
<protein>
    <recommendedName>
        <fullName evidence="3">Protein kinase domain-containing protein</fullName>
    </recommendedName>
</protein>
<dbReference type="InterPro" id="IPR011009">
    <property type="entry name" value="Kinase-like_dom_sf"/>
</dbReference>
<name>A0ABN7IIL1_9BASI</name>
<evidence type="ECO:0008006" key="3">
    <source>
        <dbReference type="Google" id="ProtNLM"/>
    </source>
</evidence>
<dbReference type="SUPFAM" id="SSF56112">
    <property type="entry name" value="Protein kinase-like (PK-like)"/>
    <property type="match status" value="1"/>
</dbReference>
<keyword evidence="2" id="KW-1185">Reference proteome</keyword>
<comment type="caution">
    <text evidence="1">The sequence shown here is derived from an EMBL/GenBank/DDBJ whole genome shotgun (WGS) entry which is preliminary data.</text>
</comment>
<proteinExistence type="predicted"/>
<dbReference type="Proteomes" id="UP000836402">
    <property type="component" value="Unassembled WGS sequence"/>
</dbReference>
<evidence type="ECO:0000313" key="2">
    <source>
        <dbReference type="Proteomes" id="UP000836402"/>
    </source>
</evidence>
<gene>
    <name evidence="1" type="ORF">JKIAZH3_G4500</name>
</gene>
<sequence length="490" mass="55288">MFRLLSLTNVTGRPRTETNTLPPEHFKVVDYALDWRGSCLRLSLSYQHMVVHLLVRRSSVPDGERIPFETLLFDTIEQSWGGNHRNSKAIWHRRDSDEIEQPAQVCKLEEDLYNKAREHVPALLEGRNCPGAQLFAKLETESDTDKIHAILIGDIFQDIMAPYLPVISPENCKGVPRIELSAIVSYVSCWADHVWLVDIVLPSSGTPIRSVLKTPRLPGDGQMSDADDELSHSSFREATVLTSLPPHPNVMPAPLALVTLKCSGDRTEDPIASDKLIGIVLPYFSGDPYDEVGLTSDEDLKRRLRHAYEFASAVAHVNRHGFYVGDLGQHNIVLSAPPPNDRIVLIDFELPPSWMAVAGEPAPEVKGEWVASMQNNQLVYSRCENLVWKGDTIRTELANLPEALERLEIFGVGYSLSVMVQCPVYFPWLQSCLRPWIHSTGPEIPRQTSIKAWELRIPKDFTDLVQRCCSFDPRDRPLHEEIVAKLKQWA</sequence>